<comment type="caution">
    <text evidence="2">The sequence shown here is derived from an EMBL/GenBank/DDBJ whole genome shotgun (WGS) entry which is preliminary data.</text>
</comment>
<name>A0A0P6YQV9_9CHLR</name>
<feature type="transmembrane region" description="Helical" evidence="1">
    <location>
        <begin position="42"/>
        <end position="59"/>
    </location>
</feature>
<dbReference type="OrthoDB" id="9833766at2"/>
<keyword evidence="1" id="KW-1133">Transmembrane helix</keyword>
<proteinExistence type="predicted"/>
<protein>
    <submittedName>
        <fullName evidence="2">Uncharacterized protein</fullName>
    </submittedName>
</protein>
<dbReference type="RefSeq" id="WP_054535831.1">
    <property type="nucleotide sequence ID" value="NZ_LGKP01000025.1"/>
</dbReference>
<dbReference type="EMBL" id="LGKP01000025">
    <property type="protein sequence ID" value="KPL85507.1"/>
    <property type="molecule type" value="Genomic_DNA"/>
</dbReference>
<feature type="transmembrane region" description="Helical" evidence="1">
    <location>
        <begin position="71"/>
        <end position="91"/>
    </location>
</feature>
<accession>A0A0P6YQV9</accession>
<evidence type="ECO:0000313" key="2">
    <source>
        <dbReference type="EMBL" id="KPL85507.1"/>
    </source>
</evidence>
<dbReference type="Proteomes" id="UP000050277">
    <property type="component" value="Unassembled WGS sequence"/>
</dbReference>
<keyword evidence="1" id="KW-0812">Transmembrane</keyword>
<organism evidence="2 3">
    <name type="scientific">Herpetosiphon geysericola</name>
    <dbReference type="NCBI Taxonomy" id="70996"/>
    <lineage>
        <taxon>Bacteria</taxon>
        <taxon>Bacillati</taxon>
        <taxon>Chloroflexota</taxon>
        <taxon>Chloroflexia</taxon>
        <taxon>Herpetosiphonales</taxon>
        <taxon>Herpetosiphonaceae</taxon>
        <taxon>Herpetosiphon</taxon>
    </lineage>
</organism>
<gene>
    <name evidence="2" type="ORF">SE18_17970</name>
</gene>
<evidence type="ECO:0000256" key="1">
    <source>
        <dbReference type="SAM" id="Phobius"/>
    </source>
</evidence>
<keyword evidence="3" id="KW-1185">Reference proteome</keyword>
<evidence type="ECO:0000313" key="3">
    <source>
        <dbReference type="Proteomes" id="UP000050277"/>
    </source>
</evidence>
<reference evidence="2 3" key="1">
    <citation type="submission" date="2015-07" db="EMBL/GenBank/DDBJ databases">
        <title>Whole genome sequence of Herpetosiphon geysericola DSM 7119.</title>
        <authorList>
            <person name="Hemp J."/>
            <person name="Ward L.M."/>
            <person name="Pace L.A."/>
            <person name="Fischer W.W."/>
        </authorList>
    </citation>
    <scope>NUCLEOTIDE SEQUENCE [LARGE SCALE GENOMIC DNA]</scope>
    <source>
        <strain evidence="2 3">DSM 7119</strain>
    </source>
</reference>
<keyword evidence="1" id="KW-0472">Membrane</keyword>
<sequence length="126" mass="14731">MYVVPFDRDSYQSINQHLLWLSLLNAGWSVWENYQRLLLNDWLWIGGLLAGYTILIGWLRTQSFYRRRLVIDGLLIVLSIVMGIMGTLLFIRLSSIGLPWPWLRQISGIVGLLLWQQWRMISPEAG</sequence>
<dbReference type="AlphaFoldDB" id="A0A0P6YQV9"/>
<dbReference type="STRING" id="70996.SE18_17970"/>